<protein>
    <submittedName>
        <fullName evidence="2">Uncharacterized protein</fullName>
    </submittedName>
</protein>
<gene>
    <name evidence="2" type="ORF">WJX75_003191</name>
</gene>
<dbReference type="Proteomes" id="UP001491310">
    <property type="component" value="Unassembled WGS sequence"/>
</dbReference>
<evidence type="ECO:0000313" key="2">
    <source>
        <dbReference type="EMBL" id="KAK9904820.1"/>
    </source>
</evidence>
<keyword evidence="3" id="KW-1185">Reference proteome</keyword>
<feature type="compositionally biased region" description="Basic and acidic residues" evidence="1">
    <location>
        <begin position="18"/>
        <end position="28"/>
    </location>
</feature>
<organism evidence="2 3">
    <name type="scientific">Coccomyxa subellipsoidea</name>
    <dbReference type="NCBI Taxonomy" id="248742"/>
    <lineage>
        <taxon>Eukaryota</taxon>
        <taxon>Viridiplantae</taxon>
        <taxon>Chlorophyta</taxon>
        <taxon>core chlorophytes</taxon>
        <taxon>Trebouxiophyceae</taxon>
        <taxon>Trebouxiophyceae incertae sedis</taxon>
        <taxon>Coccomyxaceae</taxon>
        <taxon>Coccomyxa</taxon>
    </lineage>
</organism>
<reference evidence="2 3" key="1">
    <citation type="journal article" date="2024" name="Nat. Commun.">
        <title>Phylogenomics reveals the evolutionary origins of lichenization in chlorophyte algae.</title>
        <authorList>
            <person name="Puginier C."/>
            <person name="Libourel C."/>
            <person name="Otte J."/>
            <person name="Skaloud P."/>
            <person name="Haon M."/>
            <person name="Grisel S."/>
            <person name="Petersen M."/>
            <person name="Berrin J.G."/>
            <person name="Delaux P.M."/>
            <person name="Dal Grande F."/>
            <person name="Keller J."/>
        </authorList>
    </citation>
    <scope>NUCLEOTIDE SEQUENCE [LARGE SCALE GENOMIC DNA]</scope>
    <source>
        <strain evidence="2 3">SAG 216-7</strain>
    </source>
</reference>
<proteinExistence type="predicted"/>
<sequence length="162" mass="17088">MRTIGNPPLPAGGVPQDDLSRESAEGTGKRAVRLPDLAEMTTRRGILTLATMMVLAAFLTLTEGQNGATRYHYNNPDVLLTGRCTCKDTNGNSITFNVCTPSRGGVYNQCTGCGLGNILPKCRATALARGLTDTCTNYSENGCALNCEDGGCLPNACYRGSC</sequence>
<comment type="caution">
    <text evidence="2">The sequence shown here is derived from an EMBL/GenBank/DDBJ whole genome shotgun (WGS) entry which is preliminary data.</text>
</comment>
<dbReference type="EMBL" id="JALJOT010000012">
    <property type="protein sequence ID" value="KAK9904820.1"/>
    <property type="molecule type" value="Genomic_DNA"/>
</dbReference>
<evidence type="ECO:0000256" key="1">
    <source>
        <dbReference type="SAM" id="MobiDB-lite"/>
    </source>
</evidence>
<evidence type="ECO:0000313" key="3">
    <source>
        <dbReference type="Proteomes" id="UP001491310"/>
    </source>
</evidence>
<accession>A0ABR2YG52</accession>
<feature type="region of interest" description="Disordered" evidence="1">
    <location>
        <begin position="1"/>
        <end position="30"/>
    </location>
</feature>
<name>A0ABR2YG52_9CHLO</name>